<keyword evidence="3" id="KW-1185">Reference proteome</keyword>
<organism evidence="2 3">
    <name type="scientific">Moniliophthora roreri (strain MCA 2997)</name>
    <name type="common">Cocoa frosty pod rot fungus</name>
    <name type="synonym">Crinipellis roreri</name>
    <dbReference type="NCBI Taxonomy" id="1381753"/>
    <lineage>
        <taxon>Eukaryota</taxon>
        <taxon>Fungi</taxon>
        <taxon>Dikarya</taxon>
        <taxon>Basidiomycota</taxon>
        <taxon>Agaricomycotina</taxon>
        <taxon>Agaricomycetes</taxon>
        <taxon>Agaricomycetidae</taxon>
        <taxon>Agaricales</taxon>
        <taxon>Marasmiineae</taxon>
        <taxon>Marasmiaceae</taxon>
        <taxon>Moniliophthora</taxon>
    </lineage>
</organism>
<protein>
    <submittedName>
        <fullName evidence="2">Uncharacterized protein</fullName>
    </submittedName>
</protein>
<dbReference type="EMBL" id="AWSO01001543">
    <property type="protein sequence ID" value="ESK83431.1"/>
    <property type="molecule type" value="Genomic_DNA"/>
</dbReference>
<gene>
    <name evidence="2" type="ORF">Moror_15585</name>
</gene>
<name>V2WSA9_MONRO</name>
<reference evidence="2 3" key="1">
    <citation type="journal article" date="2014" name="BMC Genomics">
        <title>Genome and secretome analysis of the hemibiotrophic fungal pathogen, Moniliophthora roreri, which causes frosty pod rot disease of cacao: mechanisms of the biotrophic and necrotrophic phases.</title>
        <authorList>
            <person name="Meinhardt L.W."/>
            <person name="Costa G.G.L."/>
            <person name="Thomazella D.P.T."/>
            <person name="Teixeira P.J.P.L."/>
            <person name="Carazzolle M.F."/>
            <person name="Schuster S.C."/>
            <person name="Carlson J.E."/>
            <person name="Guiltinan M.J."/>
            <person name="Mieczkowski P."/>
            <person name="Farmer A."/>
            <person name="Ramaraj T."/>
            <person name="Crozier J."/>
            <person name="Davis R.E."/>
            <person name="Shao J."/>
            <person name="Melnick R.L."/>
            <person name="Pereira G.A.G."/>
            <person name="Bailey B.A."/>
        </authorList>
    </citation>
    <scope>NUCLEOTIDE SEQUENCE [LARGE SCALE GENOMIC DNA]</scope>
    <source>
        <strain evidence="2 3">MCA 2997</strain>
    </source>
</reference>
<comment type="caution">
    <text evidence="2">The sequence shown here is derived from an EMBL/GenBank/DDBJ whole genome shotgun (WGS) entry which is preliminary data.</text>
</comment>
<dbReference type="AlphaFoldDB" id="V2WSA9"/>
<sequence>MTIYELQEGQKELEEGGRVAGEWDTRIPGPFFLVSNANAVIRSLRNTRETRHLTLPHPSQSQRTVPQPTAQKPPGELSWGFLGPLNPFPTSAEFPVPIFTSFDDSLPPSPPHPSS</sequence>
<accession>V2WSA9</accession>
<proteinExistence type="predicted"/>
<evidence type="ECO:0000256" key="1">
    <source>
        <dbReference type="SAM" id="MobiDB-lite"/>
    </source>
</evidence>
<feature type="compositionally biased region" description="Polar residues" evidence="1">
    <location>
        <begin position="57"/>
        <end position="70"/>
    </location>
</feature>
<dbReference type="HOGENOM" id="CLU_2109663_0_0_1"/>
<dbReference type="KEGG" id="mrr:Moror_15585"/>
<evidence type="ECO:0000313" key="3">
    <source>
        <dbReference type="Proteomes" id="UP000017559"/>
    </source>
</evidence>
<dbReference type="Proteomes" id="UP000017559">
    <property type="component" value="Unassembled WGS sequence"/>
</dbReference>
<evidence type="ECO:0000313" key="2">
    <source>
        <dbReference type="EMBL" id="ESK83431.1"/>
    </source>
</evidence>
<feature type="region of interest" description="Disordered" evidence="1">
    <location>
        <begin position="54"/>
        <end position="82"/>
    </location>
</feature>